<evidence type="ECO:0000256" key="9">
    <source>
        <dbReference type="RuleBase" id="RU366052"/>
    </source>
</evidence>
<dbReference type="GO" id="GO:0051645">
    <property type="term" value="P:Golgi localization"/>
    <property type="evidence" value="ECO:0007669"/>
    <property type="project" value="TreeGrafter"/>
</dbReference>
<dbReference type="AlphaFoldDB" id="C4V885"/>
<keyword evidence="8" id="KW-0472">Membrane</keyword>
<evidence type="ECO:0000256" key="5">
    <source>
        <dbReference type="ARBA" id="ARBA00022927"/>
    </source>
</evidence>
<gene>
    <name evidence="12" type="ORF">NCER_100694</name>
</gene>
<protein>
    <recommendedName>
        <fullName evidence="8">Coatomer subunit delta</fullName>
    </recommendedName>
</protein>
<keyword evidence="5 8" id="KW-0653">Protein transport</keyword>
<dbReference type="PANTHER" id="PTHR10121:SF0">
    <property type="entry name" value="COATOMER SUBUNIT DELTA"/>
    <property type="match status" value="1"/>
</dbReference>
<keyword evidence="2 8" id="KW-0813">Transport</keyword>
<organism evidence="13">
    <name type="scientific">Vairimorpha ceranae (strain BRL01)</name>
    <name type="common">Microsporidian parasite</name>
    <name type="synonym">Nosema ceranae</name>
    <dbReference type="NCBI Taxonomy" id="578460"/>
    <lineage>
        <taxon>Eukaryota</taxon>
        <taxon>Fungi</taxon>
        <taxon>Fungi incertae sedis</taxon>
        <taxon>Microsporidia</taxon>
        <taxon>Nosematidae</taxon>
        <taxon>Vairimorpha</taxon>
    </lineage>
</organism>
<dbReference type="GO" id="GO:0030126">
    <property type="term" value="C:COPI vesicle coat"/>
    <property type="evidence" value="ECO:0007669"/>
    <property type="project" value="UniProtKB-UniRule"/>
</dbReference>
<evidence type="ECO:0000256" key="4">
    <source>
        <dbReference type="ARBA" id="ARBA00022892"/>
    </source>
</evidence>
<keyword evidence="6 8" id="KW-0333">Golgi apparatus</keyword>
<feature type="signal peptide" evidence="10">
    <location>
        <begin position="1"/>
        <end position="16"/>
    </location>
</feature>
<evidence type="ECO:0000256" key="8">
    <source>
        <dbReference type="RuleBase" id="RU364018"/>
    </source>
</evidence>
<dbReference type="VEuPathDB" id="MicrosporidiaDB:NCER_100694"/>
<dbReference type="PANTHER" id="PTHR10121">
    <property type="entry name" value="COATOMER SUBUNIT DELTA"/>
    <property type="match status" value="1"/>
</dbReference>
<dbReference type="GO" id="GO:0000139">
    <property type="term" value="C:Golgi membrane"/>
    <property type="evidence" value="ECO:0007669"/>
    <property type="project" value="UniProtKB-SubCell"/>
</dbReference>
<dbReference type="OMA" id="DYEVEYC"/>
<evidence type="ECO:0000256" key="7">
    <source>
        <dbReference type="ARBA" id="ARBA00023329"/>
    </source>
</evidence>
<keyword evidence="3 8" id="KW-0963">Cytoplasm</keyword>
<evidence type="ECO:0000256" key="3">
    <source>
        <dbReference type="ARBA" id="ARBA00022490"/>
    </source>
</evidence>
<evidence type="ECO:0000256" key="1">
    <source>
        <dbReference type="ARBA" id="ARBA00010516"/>
    </source>
</evidence>
<dbReference type="GO" id="GO:0006890">
    <property type="term" value="P:retrograde vesicle-mediated transport, Golgi to endoplasmic reticulum"/>
    <property type="evidence" value="ECO:0007669"/>
    <property type="project" value="UniProtKB-UniRule"/>
</dbReference>
<dbReference type="Proteomes" id="UP000009082">
    <property type="component" value="Unassembled WGS sequence"/>
</dbReference>
<comment type="similarity">
    <text evidence="1 8">Belongs to the adaptor complexes medium subunit family. Delta-COP subfamily.</text>
</comment>
<comment type="subunit">
    <text evidence="8">Oligomeric complex that consists of at least the alpha, beta, beta', gamma, delta, epsilon and zeta subunits.</text>
</comment>
<dbReference type="HOGENOM" id="CLU_667471_0_0_1"/>
<evidence type="ECO:0000313" key="12">
    <source>
        <dbReference type="EMBL" id="EEQ82563.1"/>
    </source>
</evidence>
<sequence length="412" mass="47871">MGINFYFLSLFMIVGAFIVNKSQIVSRFTEPLSVSKIEMLILDYIQNPNPLVIRGLYKYISYVFNEVSYVIITSLQFKELEAKKILKFLSNNCTLDPIDQIVTLDNILYDNNYLFPNLSLIKNMDSQEEKIYKMMMKNKAGEMKKKYNSLKKSTSSIKSIPCQSYISSKSVGLDIQGDDKKDINVSINNKPRSFETGKKDIFILLKEKMKCQVDVENNIKVLELNGEMTLNIKNEKYKNIQIDVKGDTSKCKFSPKLDKEAVKCNIIRSSKDFSLNKNIALMKWKFQDIKKLPISFTFWPSEIKPKTFQVSLEITAEEDLDNLLIYIPTKNMLEKNTSEFLEWNVGNIKKDNSDSFDFQCKCNDIVNIFPIDVYFTSNKINLEIEEVKIKETEGDLEIRKVLEAEEFKLEYE</sequence>
<reference evidence="13" key="1">
    <citation type="journal article" date="2009" name="PLoS Pathog.">
        <title>Genomic analyses of the microsporidian Nosema ceranae, an emergent pathogen of honey bees.</title>
        <authorList>
            <person name="Cornman R.S."/>
            <person name="Chen Y.P."/>
            <person name="Schatz M.C."/>
            <person name="Street C."/>
            <person name="Zhao Y."/>
            <person name="Desany B."/>
            <person name="Egholm M."/>
            <person name="Hutchison S."/>
            <person name="Pettis J.S."/>
            <person name="Lipkin W.I."/>
            <person name="Evans J.D."/>
        </authorList>
    </citation>
    <scope>NUCLEOTIDE SEQUENCE [LARGE SCALE GENOMIC DNA]</scope>
    <source>
        <strain evidence="13">BRL01</strain>
    </source>
</reference>
<evidence type="ECO:0000256" key="6">
    <source>
        <dbReference type="ARBA" id="ARBA00023034"/>
    </source>
</evidence>
<dbReference type="InterPro" id="IPR028565">
    <property type="entry name" value="MHD"/>
</dbReference>
<dbReference type="InterPro" id="IPR027059">
    <property type="entry name" value="Coatomer_dsu"/>
</dbReference>
<dbReference type="SUPFAM" id="SSF49447">
    <property type="entry name" value="Second domain of Mu2 adaptin subunit (ap50) of ap2 adaptor"/>
    <property type="match status" value="1"/>
</dbReference>
<dbReference type="InParanoid" id="C4V885"/>
<keyword evidence="4 8" id="KW-0931">ER-Golgi transport</keyword>
<dbReference type="CDD" id="cd09254">
    <property type="entry name" value="AP_delta-COPI_MHD"/>
    <property type="match status" value="1"/>
</dbReference>
<evidence type="ECO:0000313" key="13">
    <source>
        <dbReference type="Proteomes" id="UP000009082"/>
    </source>
</evidence>
<keyword evidence="7 8" id="KW-0968">Cytoplasmic vesicle</keyword>
<dbReference type="InterPro" id="IPR036168">
    <property type="entry name" value="AP2_Mu_C_sf"/>
</dbReference>
<feature type="chain" id="PRO_5002944930" description="Coatomer subunit delta" evidence="10">
    <location>
        <begin position="17"/>
        <end position="412"/>
    </location>
</feature>
<comment type="function">
    <text evidence="8">The coatomer is a cytosolic protein complex that binds to dilysine motifs and reversibly associates with Golgi non-clathrin-coated vesicles, which further mediate biosynthetic protein transport from the ER, via the Golgi up to the trans Golgi network. Coatomer complex is required for budding from Golgi membranes, and is essential for the retrograde Golgi-to-ER transport of dilysine-tagged proteins.</text>
</comment>
<proteinExistence type="inferred from homology"/>
<dbReference type="GO" id="GO:0006888">
    <property type="term" value="P:endoplasmic reticulum to Golgi vesicle-mediated transport"/>
    <property type="evidence" value="ECO:0007669"/>
    <property type="project" value="TreeGrafter"/>
</dbReference>
<evidence type="ECO:0000256" key="2">
    <source>
        <dbReference type="ARBA" id="ARBA00022448"/>
    </source>
</evidence>
<dbReference type="EMBL" id="ACOL01000044">
    <property type="protein sequence ID" value="EEQ82563.1"/>
    <property type="molecule type" value="Genomic_DNA"/>
</dbReference>
<feature type="domain" description="MHD" evidence="11">
    <location>
        <begin position="198"/>
        <end position="412"/>
    </location>
</feature>
<keyword evidence="10" id="KW-0732">Signal</keyword>
<dbReference type="STRING" id="578460.C4V885"/>
<dbReference type="OrthoDB" id="10266042at2759"/>
<name>C4V885_VAIC1</name>
<accession>C4V885</accession>
<comment type="subcellular location">
    <subcellularLocation>
        <location evidence="8 9">Cytoplasm</location>
    </subcellularLocation>
    <subcellularLocation>
        <location evidence="8 9">Cytoplasmic vesicle</location>
        <location evidence="8 9">COPI-coated vesicle membrane</location>
        <topology evidence="8 9">Peripheral membrane protein</topology>
        <orientation evidence="8 9">Cytoplasmic side</orientation>
    </subcellularLocation>
    <subcellularLocation>
        <location evidence="8 9">Golgi apparatus membrane</location>
        <topology evidence="8 9">Peripheral membrane protein</topology>
        <orientation evidence="8 9">Cytoplasmic side</orientation>
    </subcellularLocation>
</comment>
<dbReference type="KEGG" id="nce:NCER_100694"/>
<evidence type="ECO:0000256" key="10">
    <source>
        <dbReference type="SAM" id="SignalP"/>
    </source>
</evidence>
<dbReference type="GO" id="GO:0015031">
    <property type="term" value="P:protein transport"/>
    <property type="evidence" value="ECO:0007669"/>
    <property type="project" value="UniProtKB-KW"/>
</dbReference>
<dbReference type="PROSITE" id="PS51072">
    <property type="entry name" value="MHD"/>
    <property type="match status" value="1"/>
</dbReference>
<evidence type="ECO:0000259" key="11">
    <source>
        <dbReference type="PROSITE" id="PS51072"/>
    </source>
</evidence>